<dbReference type="GO" id="GO:0005886">
    <property type="term" value="C:plasma membrane"/>
    <property type="evidence" value="ECO:0007669"/>
    <property type="project" value="UniProtKB-SubCell"/>
</dbReference>
<feature type="transmembrane region" description="Helical" evidence="6">
    <location>
        <begin position="6"/>
        <end position="28"/>
    </location>
</feature>
<gene>
    <name evidence="7" type="ORF">DFQ08_102188</name>
</gene>
<feature type="transmembrane region" description="Helical" evidence="6">
    <location>
        <begin position="148"/>
        <end position="173"/>
    </location>
</feature>
<protein>
    <submittedName>
        <fullName evidence="7">Threonine/homoserine/homoserine lactone efflux protein</fullName>
    </submittedName>
</protein>
<dbReference type="PANTHER" id="PTHR30086:SF20">
    <property type="entry name" value="ARGININE EXPORTER PROTEIN ARGO-RELATED"/>
    <property type="match status" value="1"/>
</dbReference>
<dbReference type="Pfam" id="PF01810">
    <property type="entry name" value="LysE"/>
    <property type="match status" value="1"/>
</dbReference>
<keyword evidence="3 6" id="KW-0812">Transmembrane</keyword>
<evidence type="ECO:0000256" key="2">
    <source>
        <dbReference type="ARBA" id="ARBA00022475"/>
    </source>
</evidence>
<accession>A0A368ZKL1</accession>
<evidence type="ECO:0000313" key="7">
    <source>
        <dbReference type="EMBL" id="RCW92165.1"/>
    </source>
</evidence>
<evidence type="ECO:0000256" key="1">
    <source>
        <dbReference type="ARBA" id="ARBA00004651"/>
    </source>
</evidence>
<keyword evidence="4 6" id="KW-1133">Transmembrane helix</keyword>
<dbReference type="OrthoDB" id="9784202at2"/>
<organism evidence="7 8">
    <name type="scientific">Winogradskyella arenosi</name>
    <dbReference type="NCBI Taxonomy" id="533325"/>
    <lineage>
        <taxon>Bacteria</taxon>
        <taxon>Pseudomonadati</taxon>
        <taxon>Bacteroidota</taxon>
        <taxon>Flavobacteriia</taxon>
        <taxon>Flavobacteriales</taxon>
        <taxon>Flavobacteriaceae</taxon>
        <taxon>Winogradskyella</taxon>
    </lineage>
</organism>
<evidence type="ECO:0000313" key="8">
    <source>
        <dbReference type="Proteomes" id="UP000253436"/>
    </source>
</evidence>
<name>A0A368ZKL1_9FLAO</name>
<dbReference type="EMBL" id="QPJO01000002">
    <property type="protein sequence ID" value="RCW92165.1"/>
    <property type="molecule type" value="Genomic_DNA"/>
</dbReference>
<feature type="transmembrane region" description="Helical" evidence="6">
    <location>
        <begin position="114"/>
        <end position="136"/>
    </location>
</feature>
<feature type="transmembrane region" description="Helical" evidence="6">
    <location>
        <begin position="185"/>
        <end position="206"/>
    </location>
</feature>
<evidence type="ECO:0000256" key="6">
    <source>
        <dbReference type="SAM" id="Phobius"/>
    </source>
</evidence>
<feature type="transmembrane region" description="Helical" evidence="6">
    <location>
        <begin position="40"/>
        <end position="64"/>
    </location>
</feature>
<dbReference type="InterPro" id="IPR001123">
    <property type="entry name" value="LeuE-type"/>
</dbReference>
<dbReference type="RefSeq" id="WP_114308846.1">
    <property type="nucleotide sequence ID" value="NZ_QPJO01000002.1"/>
</dbReference>
<comment type="subcellular location">
    <subcellularLocation>
        <location evidence="1">Cell membrane</location>
        <topology evidence="1">Multi-pass membrane protein</topology>
    </subcellularLocation>
</comment>
<comment type="caution">
    <text evidence="7">The sequence shown here is derived from an EMBL/GenBank/DDBJ whole genome shotgun (WGS) entry which is preliminary data.</text>
</comment>
<dbReference type="Proteomes" id="UP000253436">
    <property type="component" value="Unassembled WGS sequence"/>
</dbReference>
<evidence type="ECO:0000256" key="5">
    <source>
        <dbReference type="ARBA" id="ARBA00023136"/>
    </source>
</evidence>
<dbReference type="AlphaFoldDB" id="A0A368ZKL1"/>
<evidence type="ECO:0000256" key="4">
    <source>
        <dbReference type="ARBA" id="ARBA00022989"/>
    </source>
</evidence>
<sequence>MGIENFITFLVTAFIFTITPGIDTLFVLNKSISQGKKSGIHATLGINSGILVHTLFAALGFTVLMAKSVYAFMIIKYLGALYLLYMGIISLKTQQSLLAVESELKPVKKQKNDFWSGFITNLLNPKVALFFLALFPQFINPNALENPIPFMLLGLSFAAIGVVWYLSLTFFAGQFSEQFKRHPKAGVRLNQISGFIFILMALLIAFN</sequence>
<dbReference type="PIRSF" id="PIRSF006324">
    <property type="entry name" value="LeuE"/>
    <property type="match status" value="1"/>
</dbReference>
<dbReference type="PANTHER" id="PTHR30086">
    <property type="entry name" value="ARGININE EXPORTER PROTEIN ARGO"/>
    <property type="match status" value="1"/>
</dbReference>
<keyword evidence="5 6" id="KW-0472">Membrane</keyword>
<dbReference type="GO" id="GO:0015171">
    <property type="term" value="F:amino acid transmembrane transporter activity"/>
    <property type="evidence" value="ECO:0007669"/>
    <property type="project" value="TreeGrafter"/>
</dbReference>
<keyword evidence="2" id="KW-1003">Cell membrane</keyword>
<reference evidence="7 8" key="1">
    <citation type="submission" date="2018-07" db="EMBL/GenBank/DDBJ databases">
        <title>Genomic Encyclopedia of Type Strains, Phase III (KMG-III): the genomes of soil and plant-associated and newly described type strains.</title>
        <authorList>
            <person name="Whitman W."/>
        </authorList>
    </citation>
    <scope>NUCLEOTIDE SEQUENCE [LARGE SCALE GENOMIC DNA]</scope>
    <source>
        <strain evidence="7 8">CECT 7958</strain>
    </source>
</reference>
<keyword evidence="8" id="KW-1185">Reference proteome</keyword>
<feature type="transmembrane region" description="Helical" evidence="6">
    <location>
        <begin position="70"/>
        <end position="93"/>
    </location>
</feature>
<proteinExistence type="predicted"/>
<evidence type="ECO:0000256" key="3">
    <source>
        <dbReference type="ARBA" id="ARBA00022692"/>
    </source>
</evidence>